<dbReference type="AlphaFoldDB" id="K2N8I5"/>
<comment type="caution">
    <text evidence="1">The sequence shown here is derived from an EMBL/GenBank/DDBJ whole genome shotgun (WGS) entry which is preliminary data.</text>
</comment>
<accession>K2N8I5</accession>
<keyword evidence="2" id="KW-1185">Reference proteome</keyword>
<reference evidence="1 2" key="1">
    <citation type="journal article" date="2012" name="J. Bacteriol.">
        <title>Genome Sequence of Nitratireductor pacificus Type Strain pht-3B.</title>
        <authorList>
            <person name="Lai Q."/>
            <person name="Li G."/>
            <person name="Shao Z."/>
        </authorList>
    </citation>
    <scope>NUCLEOTIDE SEQUENCE [LARGE SCALE GENOMIC DNA]</scope>
    <source>
        <strain evidence="2">pht-3B</strain>
    </source>
</reference>
<dbReference type="EMBL" id="AMRM01000003">
    <property type="protein sequence ID" value="EKF20418.1"/>
    <property type="molecule type" value="Genomic_DNA"/>
</dbReference>
<sequence length="358" mass="40558">MQEDCTSESIRARLEEFRSTPLIVNEREYDGFFWTGKTWSSQDERFRLRLGQAEDYAFRAGELARDGLFIFHGGITVGHRCRINLCVTHRLEKLEAPGSRQLLPGLPRPAGLVSHVTVERMNFADAWRHAIVGLDEADLERLADLIAPALDEFLQRSVAVQQQEQARRGRHGIPVAGKLHWGWREPAPELVEFHDTCAAFVRQATLAQILGSPFDRYRSEGTDGAYGMYRFIDDPSVTVAFPRINRESPFSRVFRVKLDGVSIPVEIHDLGSTSRAEHRQLALSDDSIFRLETYLAIHPQSLLLKPREDVPPVDRKTADLAVFHARNLWLQKAIIAPLEPEIYGTVEGQVRCSDVIVV</sequence>
<dbReference type="Proteomes" id="UP000006786">
    <property type="component" value="Unassembled WGS sequence"/>
</dbReference>
<proteinExistence type="predicted"/>
<protein>
    <submittedName>
        <fullName evidence="1">Uncharacterized protein</fullName>
    </submittedName>
</protein>
<evidence type="ECO:0000313" key="1">
    <source>
        <dbReference type="EMBL" id="EKF20418.1"/>
    </source>
</evidence>
<dbReference type="PATRIC" id="fig|391937.3.peg.860"/>
<organism evidence="1 2">
    <name type="scientific">Nitratireductor pacificus pht-3B</name>
    <dbReference type="NCBI Taxonomy" id="391937"/>
    <lineage>
        <taxon>Bacteria</taxon>
        <taxon>Pseudomonadati</taxon>
        <taxon>Pseudomonadota</taxon>
        <taxon>Alphaproteobacteria</taxon>
        <taxon>Hyphomicrobiales</taxon>
        <taxon>Phyllobacteriaceae</taxon>
        <taxon>Nitratireductor</taxon>
    </lineage>
</organism>
<gene>
    <name evidence="1" type="ORF">NA2_04152</name>
</gene>
<evidence type="ECO:0000313" key="2">
    <source>
        <dbReference type="Proteomes" id="UP000006786"/>
    </source>
</evidence>
<name>K2N8I5_9HYPH</name>